<sequence length="425" mass="46242">MIDGPATDVPLGTRLEQLRAYQASWREGNIPTITVESPKGTGVRSCPASAFSGIAAAEVGTVDYAAHIEDPEFELRGVALDREQDLVVLTKLVLGEIPQMYFLSISQGGAFHPLAAQPVFEDREELGITVEPEERIEICGDLVAWTVRCDVFSATVLNWKTGAVVWSDGEWLGEDPHYYISCHFLDDAHFVAVQGVDIHIYAVNPAHSKRAATALCRLQLPALQPGILPHFIESEMRPPPNHAADNALFQRDPALTLLAVRFSACKNPYGYDHAACKSFIALVPAATLSAAVQQQREAKAPPAAVPWEAWSTRGARLLECVAHTSYHMHMSGSACMLVPSEPETEQSADAKKTLLLDARPLARDAPCAALDMAAPPVKSGACIDEPACFVRPVRNTLPYRILEVGGAPDYRSHLSHDAVVTRVWK</sequence>
<keyword evidence="2" id="KW-1185">Reference proteome</keyword>
<gene>
    <name evidence="1" type="ORF">PYCCODRAFT_73997</name>
</gene>
<evidence type="ECO:0000313" key="2">
    <source>
        <dbReference type="Proteomes" id="UP000193067"/>
    </source>
</evidence>
<proteinExistence type="predicted"/>
<accession>A0A1Y2IUP4</accession>
<protein>
    <submittedName>
        <fullName evidence="1">Uncharacterized protein</fullName>
    </submittedName>
</protein>
<dbReference type="EMBL" id="KZ084095">
    <property type="protein sequence ID" value="OSD04818.1"/>
    <property type="molecule type" value="Genomic_DNA"/>
</dbReference>
<organism evidence="1 2">
    <name type="scientific">Trametes coccinea (strain BRFM310)</name>
    <name type="common">Pycnoporus coccineus</name>
    <dbReference type="NCBI Taxonomy" id="1353009"/>
    <lineage>
        <taxon>Eukaryota</taxon>
        <taxon>Fungi</taxon>
        <taxon>Dikarya</taxon>
        <taxon>Basidiomycota</taxon>
        <taxon>Agaricomycotina</taxon>
        <taxon>Agaricomycetes</taxon>
        <taxon>Polyporales</taxon>
        <taxon>Polyporaceae</taxon>
        <taxon>Trametes</taxon>
    </lineage>
</organism>
<dbReference type="OrthoDB" id="2757285at2759"/>
<dbReference type="STRING" id="1353009.A0A1Y2IUP4"/>
<dbReference type="AlphaFoldDB" id="A0A1Y2IUP4"/>
<dbReference type="Proteomes" id="UP000193067">
    <property type="component" value="Unassembled WGS sequence"/>
</dbReference>
<reference evidence="1 2" key="1">
    <citation type="journal article" date="2015" name="Biotechnol. Biofuels">
        <title>Enhanced degradation of softwood versus hardwood by the white-rot fungus Pycnoporus coccineus.</title>
        <authorList>
            <person name="Couturier M."/>
            <person name="Navarro D."/>
            <person name="Chevret D."/>
            <person name="Henrissat B."/>
            <person name="Piumi F."/>
            <person name="Ruiz-Duenas F.J."/>
            <person name="Martinez A.T."/>
            <person name="Grigoriev I.V."/>
            <person name="Riley R."/>
            <person name="Lipzen A."/>
            <person name="Berrin J.G."/>
            <person name="Master E.R."/>
            <person name="Rosso M.N."/>
        </authorList>
    </citation>
    <scope>NUCLEOTIDE SEQUENCE [LARGE SCALE GENOMIC DNA]</scope>
    <source>
        <strain evidence="1 2">BRFM310</strain>
    </source>
</reference>
<evidence type="ECO:0000313" key="1">
    <source>
        <dbReference type="EMBL" id="OSD04818.1"/>
    </source>
</evidence>
<name>A0A1Y2IUP4_TRAC3</name>